<dbReference type="Proteomes" id="UP000447434">
    <property type="component" value="Chromosome 6"/>
</dbReference>
<dbReference type="OrthoDB" id="2129491at2759"/>
<keyword evidence="1" id="KW-0507">mRNA processing</keyword>
<evidence type="ECO:0000256" key="1">
    <source>
        <dbReference type="ARBA" id="ARBA00022664"/>
    </source>
</evidence>
<dbReference type="InterPro" id="IPR006569">
    <property type="entry name" value="CID_dom"/>
</dbReference>
<protein>
    <submittedName>
        <fullName evidence="2">Putative transcription factor C2H2 family</fullName>
    </submittedName>
</protein>
<evidence type="ECO:0000313" key="3">
    <source>
        <dbReference type="Proteomes" id="UP000447434"/>
    </source>
</evidence>
<dbReference type="CDD" id="cd16982">
    <property type="entry name" value="CID_Pcf11"/>
    <property type="match status" value="1"/>
</dbReference>
<dbReference type="GO" id="GO:0000993">
    <property type="term" value="F:RNA polymerase II complex binding"/>
    <property type="evidence" value="ECO:0007669"/>
    <property type="project" value="InterPro"/>
</dbReference>
<dbReference type="PANTHER" id="PTHR15921:SF12">
    <property type="entry name" value="POLYADENYLATION AND CLEAVAGE FACTOR HOMOLOG 4"/>
    <property type="match status" value="1"/>
</dbReference>
<dbReference type="InterPro" id="IPR047415">
    <property type="entry name" value="Pcf11_CID"/>
</dbReference>
<dbReference type="Pfam" id="PF04818">
    <property type="entry name" value="CID"/>
    <property type="match status" value="1"/>
</dbReference>
<dbReference type="PROSITE" id="PS51391">
    <property type="entry name" value="CID"/>
    <property type="match status" value="1"/>
</dbReference>
<gene>
    <name evidence="2" type="ORF">Lalb_Chr06g0164831</name>
</gene>
<keyword evidence="3" id="KW-1185">Reference proteome</keyword>
<dbReference type="GO" id="GO:0006369">
    <property type="term" value="P:termination of RNA polymerase II transcription"/>
    <property type="evidence" value="ECO:0007669"/>
    <property type="project" value="InterPro"/>
</dbReference>
<dbReference type="GO" id="GO:0005737">
    <property type="term" value="C:cytoplasm"/>
    <property type="evidence" value="ECO:0007669"/>
    <property type="project" value="TreeGrafter"/>
</dbReference>
<dbReference type="PROSITE" id="PS00028">
    <property type="entry name" value="ZINC_FINGER_C2H2_1"/>
    <property type="match status" value="1"/>
</dbReference>
<dbReference type="GO" id="GO:0031124">
    <property type="term" value="P:mRNA 3'-end processing"/>
    <property type="evidence" value="ECO:0007669"/>
    <property type="project" value="InterPro"/>
</dbReference>
<dbReference type="InterPro" id="IPR013087">
    <property type="entry name" value="Znf_C2H2_type"/>
</dbReference>
<comment type="caution">
    <text evidence="2">The sequence shown here is derived from an EMBL/GenBank/DDBJ whole genome shotgun (WGS) entry which is preliminary data.</text>
</comment>
<dbReference type="GO" id="GO:0005849">
    <property type="term" value="C:mRNA cleavage factor complex"/>
    <property type="evidence" value="ECO:0007669"/>
    <property type="project" value="TreeGrafter"/>
</dbReference>
<dbReference type="EMBL" id="WOCE01000006">
    <property type="protein sequence ID" value="KAE9611661.1"/>
    <property type="molecule type" value="Genomic_DNA"/>
</dbReference>
<proteinExistence type="predicted"/>
<dbReference type="Pfam" id="PF23228">
    <property type="entry name" value="zf_PCFS4"/>
    <property type="match status" value="1"/>
</dbReference>
<dbReference type="SMART" id="SM00582">
    <property type="entry name" value="RPR"/>
    <property type="match status" value="1"/>
</dbReference>
<dbReference type="Gene3D" id="1.25.40.90">
    <property type="match status" value="1"/>
</dbReference>
<name>A0A6A5N0X1_LUPAL</name>
<dbReference type="AlphaFoldDB" id="A0A6A5N0X1"/>
<evidence type="ECO:0000313" key="2">
    <source>
        <dbReference type="EMBL" id="KAE9611661.1"/>
    </source>
</evidence>
<reference evidence="3" key="1">
    <citation type="journal article" date="2020" name="Nat. Commun.">
        <title>Genome sequence of the cluster root forming white lupin.</title>
        <authorList>
            <person name="Hufnagel B."/>
            <person name="Marques A."/>
            <person name="Soriano A."/>
            <person name="Marques L."/>
            <person name="Divol F."/>
            <person name="Doumas P."/>
            <person name="Sallet E."/>
            <person name="Mancinotti D."/>
            <person name="Carrere S."/>
            <person name="Marande W."/>
            <person name="Arribat S."/>
            <person name="Keller J."/>
            <person name="Huneau C."/>
            <person name="Blein T."/>
            <person name="Aime D."/>
            <person name="Laguerre M."/>
            <person name="Taylor J."/>
            <person name="Schubert V."/>
            <person name="Nelson M."/>
            <person name="Geu-Flores F."/>
            <person name="Crespi M."/>
            <person name="Gallardo-Guerrero K."/>
            <person name="Delaux P.-M."/>
            <person name="Salse J."/>
            <person name="Berges H."/>
            <person name="Guyot R."/>
            <person name="Gouzy J."/>
            <person name="Peret B."/>
        </authorList>
    </citation>
    <scope>NUCLEOTIDE SEQUENCE [LARGE SCALE GENOMIC DNA]</scope>
    <source>
        <strain evidence="3">cv. Amiga</strain>
    </source>
</reference>
<sequence>MYSRNLILTAENPRHSAAFQQPLPPATEKPLMSNENIAQKPPPSILVGRFKALLKQRDDELRDYPGAPVPPPTTDEIVEIYEMLLSELTCNLKPIITDLTIIAEQQREHAKGIADAICARILEVPVDQKLPALYLLDSIVKNYGQEYVRYFSLRLPEVFCEAYRQVQPSLHSSMRHLFKTWSKVFPPSSLRKIEAQLQFSEAVNNQSSTMNSLRASESPRPSHGIHVNPKYLRQLDRSTVDNVGGEKLDSSGKASNTNFGLVTSKTQQYVSSRIGMSSSPSRIGIDRSLSASIDEYAVGNSAARIVERESPRPAVDYGIAKALGRDEELSEWQLKQYSGDGLNRFQTSMTHSLINGHQRQSPRALIDAYGCDKSQETSSNMHLLVERLDRNGKDKVLSTSWQNTEEEEFDWEDMSPTLVDHSRITGLLPSTIGFPRERPGMVAANATSPEQDIRKGWSSGSQLPPVDDSSVIAEDAFPSSAHGHAFVGQISGFQNQINQNLGSCQPREAWKISHHPSNSSQYLFNIRGQPRSLLMPPIDNVPSKNANQFGIRPAVSRISVLASNMETRPPALPASFDIRPLVNVHATHPPTLNPIFPLPRHFRSQFEAINTSNPIVNHGPNKSPNMPEQFLDSAENKDTGKANMHQLPNHFSGLISPNQQNHGQVPQLQFFPPRDPSVPPYSHGISFRGRGASLSTTMSNPMSVLQFPLPAQGVANNSLHFQPGAHPPLPPGRPFAPSQMMLHPNASPFMPNQQPTVAYSNLINSLMSQGMISLANQPPVQDSVGTEFNPDILKLRHESAINALYVDLPRQCTTCGLRFKCQEEHSSHMDWHVTKNRMSKNRKQKPSRKWFVSDRMWLSGAEALGAESVPGFLPTEIVDEKKDDDELAVPAEEDQNTCALCGEPFDEFYSDEMEEWMYRGAVYLNAPTGITPGMDRSQLGPIIHAKCRSESTVPPSEDFGQDAGGANEEGSQRKRMRS</sequence>
<dbReference type="InterPro" id="IPR057242">
    <property type="entry name" value="PCFS4-like"/>
</dbReference>
<dbReference type="InterPro" id="IPR045154">
    <property type="entry name" value="PCF11-like"/>
</dbReference>
<dbReference type="InterPro" id="IPR008942">
    <property type="entry name" value="ENTH_VHS"/>
</dbReference>
<organism evidence="2 3">
    <name type="scientific">Lupinus albus</name>
    <name type="common">White lupine</name>
    <name type="synonym">Lupinus termis</name>
    <dbReference type="NCBI Taxonomy" id="3870"/>
    <lineage>
        <taxon>Eukaryota</taxon>
        <taxon>Viridiplantae</taxon>
        <taxon>Streptophyta</taxon>
        <taxon>Embryophyta</taxon>
        <taxon>Tracheophyta</taxon>
        <taxon>Spermatophyta</taxon>
        <taxon>Magnoliopsida</taxon>
        <taxon>eudicotyledons</taxon>
        <taxon>Gunneridae</taxon>
        <taxon>Pentapetalae</taxon>
        <taxon>rosids</taxon>
        <taxon>fabids</taxon>
        <taxon>Fabales</taxon>
        <taxon>Fabaceae</taxon>
        <taxon>Papilionoideae</taxon>
        <taxon>50 kb inversion clade</taxon>
        <taxon>genistoids sensu lato</taxon>
        <taxon>core genistoids</taxon>
        <taxon>Genisteae</taxon>
        <taxon>Lupinus</taxon>
    </lineage>
</organism>
<dbReference type="GO" id="GO:0003729">
    <property type="term" value="F:mRNA binding"/>
    <property type="evidence" value="ECO:0007669"/>
    <property type="project" value="InterPro"/>
</dbReference>
<dbReference type="FunFam" id="1.25.40.90:FF:000023">
    <property type="entry name" value="polyadenylation and cleavage factor homolog 4"/>
    <property type="match status" value="1"/>
</dbReference>
<dbReference type="PANTHER" id="PTHR15921">
    <property type="entry name" value="PRE-MRNA CLEAVAGE COMPLEX II"/>
    <property type="match status" value="1"/>
</dbReference>
<dbReference type="SUPFAM" id="SSF48464">
    <property type="entry name" value="ENTH/VHS domain"/>
    <property type="match status" value="1"/>
</dbReference>
<accession>A0A6A5N0X1</accession>